<keyword evidence="1" id="KW-0732">Signal</keyword>
<organism evidence="3 4">
    <name type="scientific">Bremerella volcania</name>
    <dbReference type="NCBI Taxonomy" id="2527984"/>
    <lineage>
        <taxon>Bacteria</taxon>
        <taxon>Pseudomonadati</taxon>
        <taxon>Planctomycetota</taxon>
        <taxon>Planctomycetia</taxon>
        <taxon>Pirellulales</taxon>
        <taxon>Pirellulaceae</taxon>
        <taxon>Bremerella</taxon>
    </lineage>
</organism>
<feature type="signal peptide" evidence="1">
    <location>
        <begin position="1"/>
        <end position="23"/>
    </location>
</feature>
<dbReference type="InterPro" id="IPR010496">
    <property type="entry name" value="AL/BT2_dom"/>
</dbReference>
<evidence type="ECO:0000313" key="3">
    <source>
        <dbReference type="EMBL" id="QDU73363.1"/>
    </source>
</evidence>
<dbReference type="SUPFAM" id="SSF49899">
    <property type="entry name" value="Concanavalin A-like lectins/glucanases"/>
    <property type="match status" value="1"/>
</dbReference>
<name>A0A518C2B7_9BACT</name>
<evidence type="ECO:0000256" key="1">
    <source>
        <dbReference type="SAM" id="SignalP"/>
    </source>
</evidence>
<feature type="chain" id="PRO_5021708742" description="3-keto-alpha-glucoside-1,2-lyase/3-keto-2-hydroxy-glucal hydratase domain-containing protein" evidence="1">
    <location>
        <begin position="24"/>
        <end position="224"/>
    </location>
</feature>
<dbReference type="RefSeq" id="WP_144970128.1">
    <property type="nucleotide sequence ID" value="NZ_CP036289.1"/>
</dbReference>
<evidence type="ECO:0000259" key="2">
    <source>
        <dbReference type="Pfam" id="PF06439"/>
    </source>
</evidence>
<protein>
    <recommendedName>
        <fullName evidence="2">3-keto-alpha-glucoside-1,2-lyase/3-keto-2-hydroxy-glucal hydratase domain-containing protein</fullName>
    </recommendedName>
</protein>
<proteinExistence type="predicted"/>
<dbReference type="Proteomes" id="UP000318626">
    <property type="component" value="Chromosome"/>
</dbReference>
<dbReference type="AlphaFoldDB" id="A0A518C2B7"/>
<dbReference type="KEGG" id="bvo:Pan97_03330"/>
<keyword evidence="4" id="KW-1185">Reference proteome</keyword>
<dbReference type="InterPro" id="IPR013320">
    <property type="entry name" value="ConA-like_dom_sf"/>
</dbReference>
<dbReference type="EMBL" id="CP036289">
    <property type="protein sequence ID" value="QDU73363.1"/>
    <property type="molecule type" value="Genomic_DNA"/>
</dbReference>
<accession>A0A518C2B7</accession>
<dbReference type="OrthoDB" id="256709at2"/>
<feature type="domain" description="3-keto-alpha-glucoside-1,2-lyase/3-keto-2-hydroxy-glucal hydratase" evidence="2">
    <location>
        <begin position="57"/>
        <end position="218"/>
    </location>
</feature>
<dbReference type="GO" id="GO:0016787">
    <property type="term" value="F:hydrolase activity"/>
    <property type="evidence" value="ECO:0007669"/>
    <property type="project" value="InterPro"/>
</dbReference>
<reference evidence="4" key="1">
    <citation type="submission" date="2019-02" db="EMBL/GenBank/DDBJ databases">
        <title>Deep-cultivation of Planctomycetes and their phenomic and genomic characterization uncovers novel biology.</title>
        <authorList>
            <person name="Wiegand S."/>
            <person name="Jogler M."/>
            <person name="Boedeker C."/>
            <person name="Pinto D."/>
            <person name="Vollmers J."/>
            <person name="Rivas-Marin E."/>
            <person name="Kohn T."/>
            <person name="Peeters S.H."/>
            <person name="Heuer A."/>
            <person name="Rast P."/>
            <person name="Oberbeckmann S."/>
            <person name="Bunk B."/>
            <person name="Jeske O."/>
            <person name="Meyerdierks A."/>
            <person name="Storesund J.E."/>
            <person name="Kallscheuer N."/>
            <person name="Luecker S."/>
            <person name="Lage O.M."/>
            <person name="Pohl T."/>
            <person name="Merkel B.J."/>
            <person name="Hornburger P."/>
            <person name="Mueller R.-W."/>
            <person name="Bruemmer F."/>
            <person name="Labrenz M."/>
            <person name="Spormann A.M."/>
            <person name="Op den Camp H."/>
            <person name="Overmann J."/>
            <person name="Amann R."/>
            <person name="Jetten M.S.M."/>
            <person name="Mascher T."/>
            <person name="Medema M.H."/>
            <person name="Devos D.P."/>
            <person name="Kaster A.-K."/>
            <person name="Ovreas L."/>
            <person name="Rohde M."/>
            <person name="Galperin M.Y."/>
            <person name="Jogler C."/>
        </authorList>
    </citation>
    <scope>NUCLEOTIDE SEQUENCE [LARGE SCALE GENOMIC DNA]</scope>
    <source>
        <strain evidence="4">Pan97</strain>
    </source>
</reference>
<sequence length="224" mass="25083" precursor="true">MLRLIVFAAVVCCVAPAFGEAPAAPETRLCKPGKLVAFEKFDKPNVMVAKGKVEAGQWRDGLGDWKTVDGAAYAIQEAPSDRRPNGHEAVCEYVTDMGDFVLTAEFKMKEAPQVAFVFRDTNQPNLHQGRVMIKPDAFWIQKMTGISKETRREELKRVKHDVDPDKWHTITIEVCGDRMRAVLDGQEIEAAHQRFLDRKGRIGFVARGEGALFRNVAIWEAAAK</sequence>
<dbReference type="Gene3D" id="2.60.120.560">
    <property type="entry name" value="Exo-inulinase, domain 1"/>
    <property type="match status" value="1"/>
</dbReference>
<gene>
    <name evidence="3" type="ORF">Pan97_03330</name>
</gene>
<evidence type="ECO:0000313" key="4">
    <source>
        <dbReference type="Proteomes" id="UP000318626"/>
    </source>
</evidence>
<dbReference type="Pfam" id="PF06439">
    <property type="entry name" value="3keto-disac_hyd"/>
    <property type="match status" value="1"/>
</dbReference>